<sequence>MHSTSTIDQRKAAVQGAVIGGVDVAQGWHYIQWLLPNGLSAGKPVRFANTRSGFESMWTRRPTGRRLVVGLESTGPYWMPLAHWLRQQPGVTVVLVNPLHTHKLKEVDDHTPSKNDAKDAGIIARAVAEGRYMHWTPREGVWSELATLAVTRRQQKADVIRWQNRIQGWIDVYAPEFRRVFKAWDGLAALWVLDTVPFPADVLAHPVEDLVRGLLEASHHRVGPKRAAALMAAYRDSIGVPGHPSARAQLAAYLGHWRAACAALAATEAAQQELVASVPGADALRMIPGFGPVVTATLLGELGNLADYSHPQQAVRMAGLNVVSDNSGKHQGKSHVAKRGRPQVRQVLYQAALVAIAHEGPARARYQELRQRLAPKAALMALACKLLRIAWACLRHQAHYDADRAFSRSTAAAAA</sequence>
<dbReference type="InterPro" id="IPR002525">
    <property type="entry name" value="Transp_IS110-like_N"/>
</dbReference>
<proteinExistence type="predicted"/>
<protein>
    <submittedName>
        <fullName evidence="3">IS110 family transposase</fullName>
    </submittedName>
</protein>
<name>A0A7Y0L8I0_9FIRM</name>
<reference evidence="3 4" key="1">
    <citation type="submission" date="2020-04" db="EMBL/GenBank/DDBJ databases">
        <authorList>
            <person name="Zhang R."/>
            <person name="Schippers A."/>
        </authorList>
    </citation>
    <scope>NUCLEOTIDE SEQUENCE [LARGE SCALE GENOMIC DNA]</scope>
    <source>
        <strain evidence="3 4">DSM 109850</strain>
    </source>
</reference>
<organism evidence="3 4">
    <name type="scientific">Sulfobacillus harzensis</name>
    <dbReference type="NCBI Taxonomy" id="2729629"/>
    <lineage>
        <taxon>Bacteria</taxon>
        <taxon>Bacillati</taxon>
        <taxon>Bacillota</taxon>
        <taxon>Clostridia</taxon>
        <taxon>Eubacteriales</taxon>
        <taxon>Clostridiales Family XVII. Incertae Sedis</taxon>
        <taxon>Sulfobacillus</taxon>
    </lineage>
</organism>
<dbReference type="InterPro" id="IPR047650">
    <property type="entry name" value="Transpos_IS110"/>
</dbReference>
<dbReference type="Proteomes" id="UP000533476">
    <property type="component" value="Unassembled WGS sequence"/>
</dbReference>
<dbReference type="PANTHER" id="PTHR33055:SF3">
    <property type="entry name" value="PUTATIVE TRANSPOSASE FOR IS117-RELATED"/>
    <property type="match status" value="1"/>
</dbReference>
<dbReference type="Pfam" id="PF02371">
    <property type="entry name" value="Transposase_20"/>
    <property type="match status" value="1"/>
</dbReference>
<dbReference type="AlphaFoldDB" id="A0A7Y0L8I0"/>
<dbReference type="GO" id="GO:0003677">
    <property type="term" value="F:DNA binding"/>
    <property type="evidence" value="ECO:0007669"/>
    <property type="project" value="InterPro"/>
</dbReference>
<accession>A0A7Y0L8I0</accession>
<evidence type="ECO:0000313" key="4">
    <source>
        <dbReference type="Proteomes" id="UP000533476"/>
    </source>
</evidence>
<evidence type="ECO:0000259" key="1">
    <source>
        <dbReference type="Pfam" id="PF01548"/>
    </source>
</evidence>
<evidence type="ECO:0000259" key="2">
    <source>
        <dbReference type="Pfam" id="PF02371"/>
    </source>
</evidence>
<dbReference type="EMBL" id="JABBVZ010000242">
    <property type="protein sequence ID" value="NMP25116.1"/>
    <property type="molecule type" value="Genomic_DNA"/>
</dbReference>
<dbReference type="PANTHER" id="PTHR33055">
    <property type="entry name" value="TRANSPOSASE FOR INSERTION SEQUENCE ELEMENT IS1111A"/>
    <property type="match status" value="1"/>
</dbReference>
<dbReference type="InterPro" id="IPR003346">
    <property type="entry name" value="Transposase_20"/>
</dbReference>
<comment type="caution">
    <text evidence="3">The sequence shown here is derived from an EMBL/GenBank/DDBJ whole genome shotgun (WGS) entry which is preliminary data.</text>
</comment>
<dbReference type="NCBIfam" id="NF033542">
    <property type="entry name" value="transpos_IS110"/>
    <property type="match status" value="1"/>
</dbReference>
<dbReference type="Pfam" id="PF01548">
    <property type="entry name" value="DEDD_Tnp_IS110"/>
    <property type="match status" value="1"/>
</dbReference>
<dbReference type="GO" id="GO:0006313">
    <property type="term" value="P:DNA transposition"/>
    <property type="evidence" value="ECO:0007669"/>
    <property type="project" value="InterPro"/>
</dbReference>
<gene>
    <name evidence="3" type="ORF">HIJ39_22735</name>
</gene>
<evidence type="ECO:0000313" key="3">
    <source>
        <dbReference type="EMBL" id="NMP25116.1"/>
    </source>
</evidence>
<keyword evidence="4" id="KW-1185">Reference proteome</keyword>
<feature type="domain" description="Transposase IS116/IS110/IS902 C-terminal" evidence="2">
    <location>
        <begin position="282"/>
        <end position="367"/>
    </location>
</feature>
<feature type="domain" description="Transposase IS110-like N-terminal" evidence="1">
    <location>
        <begin position="21"/>
        <end position="175"/>
    </location>
</feature>
<dbReference type="GO" id="GO:0004803">
    <property type="term" value="F:transposase activity"/>
    <property type="evidence" value="ECO:0007669"/>
    <property type="project" value="InterPro"/>
</dbReference>
<dbReference type="RefSeq" id="WP_169103311.1">
    <property type="nucleotide sequence ID" value="NZ_JABBVZ010000242.1"/>
</dbReference>